<keyword evidence="1" id="KW-0472">Membrane</keyword>
<evidence type="ECO:0000313" key="2">
    <source>
        <dbReference type="EMBL" id="ALG88493.1"/>
    </source>
</evidence>
<organism evidence="2">
    <name type="scientific">Pectobacterium carotovorum</name>
    <name type="common">Erwinia carotovora</name>
    <dbReference type="NCBI Taxonomy" id="554"/>
    <lineage>
        <taxon>Bacteria</taxon>
        <taxon>Pseudomonadati</taxon>
        <taxon>Pseudomonadota</taxon>
        <taxon>Gammaproteobacteria</taxon>
        <taxon>Enterobacterales</taxon>
        <taxon>Pectobacteriaceae</taxon>
        <taxon>Pectobacterium</taxon>
    </lineage>
</organism>
<dbReference type="EMBL" id="KT351733">
    <property type="protein sequence ID" value="ALG88493.1"/>
    <property type="molecule type" value="Genomic_DNA"/>
</dbReference>
<sequence>MQNRIRQLKKRMRLSTLFMTLITISPAALFVSHHVSWDSVIFLAIYSGLSVWVVQILSADHQLK</sequence>
<proteinExistence type="predicted"/>
<dbReference type="AlphaFoldDB" id="A0A0N9NLL9"/>
<keyword evidence="1" id="KW-0812">Transmembrane</keyword>
<geneLocation type="plasmid" evidence="2">
    <name>Drgb2</name>
</geneLocation>
<accession>A0A0N9NLL9</accession>
<keyword evidence="2" id="KW-0614">Plasmid</keyword>
<name>A0A0N9NLL9_PECCA</name>
<reference evidence="2" key="2">
    <citation type="submission" date="2015-07" db="EMBL/GenBank/DDBJ databases">
        <authorList>
            <person name="Welte C."/>
            <person name="de Graaf R."/>
            <person name="van den Bosch T.J.M."/>
            <person name="Op den Camp H."/>
            <person name="van Dam N."/>
            <person name="Jetten M."/>
        </authorList>
    </citation>
    <scope>NUCLEOTIDE SEQUENCE</scope>
    <source>
        <plasmid evidence="2">Drgb2</plasmid>
    </source>
</reference>
<evidence type="ECO:0000256" key="1">
    <source>
        <dbReference type="SAM" id="Phobius"/>
    </source>
</evidence>
<keyword evidence="1" id="KW-1133">Transmembrane helix</keyword>
<reference evidence="2" key="1">
    <citation type="journal article" date="2015" name="Environ. Microbiol.">
        <title>Plasmids from the gut microbiome of cabbage root fly larvae encode SaxA that catalyses the conversion of the plant toxin 2-phenylethyl isothiocyanate.</title>
        <authorList>
            <person name="Welte C.U."/>
            <person name="de Graaf R.M."/>
            <person name="van den Bosch T.J."/>
            <person name="Op den Camp H.J."/>
            <person name="van Dam N.M."/>
            <person name="Jetten M.S."/>
        </authorList>
    </citation>
    <scope>NUCLEOTIDE SEQUENCE</scope>
    <source>
        <plasmid evidence="2">Drgb2</plasmid>
    </source>
</reference>
<protein>
    <submittedName>
        <fullName evidence="2">Uncharacterized protein</fullName>
    </submittedName>
</protein>
<feature type="transmembrane region" description="Helical" evidence="1">
    <location>
        <begin position="40"/>
        <end position="59"/>
    </location>
</feature>